<dbReference type="GO" id="GO:0016874">
    <property type="term" value="F:ligase activity"/>
    <property type="evidence" value="ECO:0007669"/>
    <property type="project" value="UniProtKB-UniRule"/>
</dbReference>
<name>E6TTU0_EVAC2</name>
<dbReference type="OrthoDB" id="9765151at2"/>
<dbReference type="eggNOG" id="COG4365">
    <property type="taxonomic scope" value="Bacteria"/>
</dbReference>
<evidence type="ECO:0000259" key="4">
    <source>
        <dbReference type="Pfam" id="PF24850"/>
    </source>
</evidence>
<gene>
    <name evidence="2" type="primary">bshC</name>
    <name evidence="5" type="ordered locus">Bcell_2602</name>
</gene>
<feature type="domain" description="Bacillithiol biosynthesis BshC N-terminal Rossmann-like" evidence="3">
    <location>
        <begin position="3"/>
        <end position="377"/>
    </location>
</feature>
<dbReference type="InterPro" id="IPR055399">
    <property type="entry name" value="CC_BshC"/>
</dbReference>
<dbReference type="Pfam" id="PF10079">
    <property type="entry name" value="Rossmann-like_BshC"/>
    <property type="match status" value="1"/>
</dbReference>
<dbReference type="KEGG" id="bco:Bcell_2602"/>
<dbReference type="EMBL" id="CP002394">
    <property type="protein sequence ID" value="ADU30859.1"/>
    <property type="molecule type" value="Genomic_DNA"/>
</dbReference>
<accession>E6TTU0</accession>
<dbReference type="PIRSF" id="PIRSF012535">
    <property type="entry name" value="UCP012535"/>
    <property type="match status" value="1"/>
</dbReference>
<keyword evidence="6" id="KW-1185">Reference proteome</keyword>
<protein>
    <recommendedName>
        <fullName evidence="2">Putative cysteine ligase BshC</fullName>
        <ecNumber evidence="2">6.-.-.-</ecNumber>
    </recommendedName>
</protein>
<organism evidence="5 6">
    <name type="scientific">Evansella cellulosilytica (strain ATCC 21833 / DSM 2522 / FERM P-1141 / JCM 9156 / N-4)</name>
    <name type="common">Bacillus cellulosilyticus</name>
    <dbReference type="NCBI Taxonomy" id="649639"/>
    <lineage>
        <taxon>Bacteria</taxon>
        <taxon>Bacillati</taxon>
        <taxon>Bacillota</taxon>
        <taxon>Bacilli</taxon>
        <taxon>Bacillales</taxon>
        <taxon>Bacillaceae</taxon>
        <taxon>Evansella</taxon>
    </lineage>
</organism>
<dbReference type="InterPro" id="IPR011199">
    <property type="entry name" value="Bacillithiol_biosynth_BshC"/>
</dbReference>
<comment type="similarity">
    <text evidence="2">Belongs to the BshC family.</text>
</comment>
<dbReference type="RefSeq" id="WP_013489193.1">
    <property type="nucleotide sequence ID" value="NC_014829.1"/>
</dbReference>
<feature type="domain" description="Bacillithiol biosynthesis BshC C-terminal coiled-coil" evidence="4">
    <location>
        <begin position="382"/>
        <end position="528"/>
    </location>
</feature>
<evidence type="ECO:0000256" key="2">
    <source>
        <dbReference type="HAMAP-Rule" id="MF_01867"/>
    </source>
</evidence>
<dbReference type="HOGENOM" id="CLU_022249_1_0_9"/>
<comment type="function">
    <text evidence="2">Involved in bacillithiol (BSH) biosynthesis. May catalyze the last step of the pathway, the addition of cysteine to glucosamine malate (GlcN-Mal) to generate BSH.</text>
</comment>
<dbReference type="EC" id="6.-.-.-" evidence="2"/>
<dbReference type="InterPro" id="IPR055398">
    <property type="entry name" value="Rossmann-like_BshC"/>
</dbReference>
<evidence type="ECO:0000259" key="3">
    <source>
        <dbReference type="Pfam" id="PF10079"/>
    </source>
</evidence>
<keyword evidence="1 2" id="KW-0436">Ligase</keyword>
<proteinExistence type="inferred from homology"/>
<evidence type="ECO:0000256" key="1">
    <source>
        <dbReference type="ARBA" id="ARBA00022598"/>
    </source>
</evidence>
<sequence length="541" mass="63110">MKVVCEEHVEPKTFLQKYMNEDATIMEYFEYPLNTDGLIERYEDVNKRSYDRSGLIEALKNFNAQFTDDKDTFSQIDRIKMDNSVVVVGGQQAGLLTGPIYTINKIISIIHEASVIERELNVPVVPIFWIAGEDHDIDEVNHTYFHQRSTTRKLVLKERNDLKIPVSNRQIRMEEGKQLINEGLKFLKETPYIKKLYESLMNDLKEDVTYVDWFAKIIHRIFKGTGLVLMDAADINIRKLEKPYFKEMLENNDEIRSSFYEVAKKFKDSGFGEPIEIDKSNAHLFVHDQGQRFLLEKDGAHFREKNSGRKWIISELLEKLEGNPDHFSNNVVTRPVMQDKLLPVISFVAGPGELKYWATLKKVFHSSGITMPLVYPRVQIAFLSRRTEKNLAWMNKSPHDVTMNGVESEKIAWRKENTPIEISDPFDKLKKEMEKSLDNLATELQPLGDLQFIHERQREIIANDLILYEKRINKYVENHQMFALKKFDEVAVEIKPEGNLQERYLNILPFLNQYGPDAILGLLKDLHKEKTLVGKFLYVYL</sequence>
<dbReference type="HAMAP" id="MF_01867">
    <property type="entry name" value="BshC"/>
    <property type="match status" value="1"/>
</dbReference>
<dbReference type="Proteomes" id="UP000001401">
    <property type="component" value="Chromosome"/>
</dbReference>
<reference evidence="5 6" key="1">
    <citation type="submission" date="2010-12" db="EMBL/GenBank/DDBJ databases">
        <title>Complete sequence of Bacillus cellulosilyticus DSM 2522.</title>
        <authorList>
            <consortium name="US DOE Joint Genome Institute"/>
            <person name="Lucas S."/>
            <person name="Copeland A."/>
            <person name="Lapidus A."/>
            <person name="Cheng J.-F."/>
            <person name="Bruce D."/>
            <person name="Goodwin L."/>
            <person name="Pitluck S."/>
            <person name="Chertkov O."/>
            <person name="Detter J.C."/>
            <person name="Han C."/>
            <person name="Tapia R."/>
            <person name="Land M."/>
            <person name="Hauser L."/>
            <person name="Jeffries C."/>
            <person name="Kyrpides N."/>
            <person name="Ivanova N."/>
            <person name="Mikhailova N."/>
            <person name="Brumm P."/>
            <person name="Mead D."/>
            <person name="Woyke T."/>
        </authorList>
    </citation>
    <scope>NUCLEOTIDE SEQUENCE [LARGE SCALE GENOMIC DNA]</scope>
    <source>
        <strain evidence="6">ATCC 21833 / DSM 2522 / FERM P-1141 / JCM 9156 / N-4</strain>
    </source>
</reference>
<dbReference type="AlphaFoldDB" id="E6TTU0"/>
<evidence type="ECO:0000313" key="6">
    <source>
        <dbReference type="Proteomes" id="UP000001401"/>
    </source>
</evidence>
<dbReference type="NCBIfam" id="TIGR03998">
    <property type="entry name" value="thiol_BshC"/>
    <property type="match status" value="1"/>
</dbReference>
<evidence type="ECO:0000313" key="5">
    <source>
        <dbReference type="EMBL" id="ADU30859.1"/>
    </source>
</evidence>
<dbReference type="STRING" id="649639.Bcell_2602"/>
<dbReference type="Pfam" id="PF24850">
    <property type="entry name" value="CC_BshC"/>
    <property type="match status" value="1"/>
</dbReference>